<evidence type="ECO:0000313" key="2">
    <source>
        <dbReference type="Proteomes" id="UP001172386"/>
    </source>
</evidence>
<accession>A0ACC3AA49</accession>
<evidence type="ECO:0000313" key="1">
    <source>
        <dbReference type="EMBL" id="KAJ9658166.1"/>
    </source>
</evidence>
<keyword evidence="2" id="KW-1185">Reference proteome</keyword>
<gene>
    <name evidence="1" type="ORF">H2198_003871</name>
</gene>
<dbReference type="EMBL" id="JAPDRQ010000054">
    <property type="protein sequence ID" value="KAJ9658166.1"/>
    <property type="molecule type" value="Genomic_DNA"/>
</dbReference>
<dbReference type="Proteomes" id="UP001172386">
    <property type="component" value="Unassembled WGS sequence"/>
</dbReference>
<name>A0ACC3AA49_9EURO</name>
<proteinExistence type="predicted"/>
<organism evidence="1 2">
    <name type="scientific">Neophaeococcomyces mojaviensis</name>
    <dbReference type="NCBI Taxonomy" id="3383035"/>
    <lineage>
        <taxon>Eukaryota</taxon>
        <taxon>Fungi</taxon>
        <taxon>Dikarya</taxon>
        <taxon>Ascomycota</taxon>
        <taxon>Pezizomycotina</taxon>
        <taxon>Eurotiomycetes</taxon>
        <taxon>Chaetothyriomycetidae</taxon>
        <taxon>Chaetothyriales</taxon>
        <taxon>Chaetothyriales incertae sedis</taxon>
        <taxon>Neophaeococcomyces</taxon>
    </lineage>
</organism>
<sequence length="148" mass="16515">MGATTIWERWDSMLPDGSVNPSNMTSFNHYALGSVANWMHVNIAGLHPLEPGWKRIRVRPMPGGKLTSCHARLLSPYGMIDINWRLDGEKMYLEALVPGNTTAEVTLPGHDTQEVGSGRHKFVVAHKAPTWPPLPIYPPFIPHDDDEP</sequence>
<comment type="caution">
    <text evidence="1">The sequence shown here is derived from an EMBL/GenBank/DDBJ whole genome shotgun (WGS) entry which is preliminary data.</text>
</comment>
<protein>
    <submittedName>
        <fullName evidence="1">Uncharacterized protein</fullName>
    </submittedName>
</protein>
<reference evidence="1" key="1">
    <citation type="submission" date="2022-10" db="EMBL/GenBank/DDBJ databases">
        <title>Culturing micro-colonial fungi from biological soil crusts in the Mojave desert and describing Neophaeococcomyces mojavensis, and introducing the new genera and species Taxawa tesnikishii.</title>
        <authorList>
            <person name="Kurbessoian T."/>
            <person name="Stajich J.E."/>
        </authorList>
    </citation>
    <scope>NUCLEOTIDE SEQUENCE</scope>
    <source>
        <strain evidence="1">JES_112</strain>
    </source>
</reference>